<dbReference type="PANTHER" id="PTHR21043">
    <property type="entry name" value="IOJAP SUPERFAMILY ORTHOLOG"/>
    <property type="match status" value="1"/>
</dbReference>
<dbReference type="HAMAP" id="MF_01477">
    <property type="entry name" value="Iojap_RsfS"/>
    <property type="match status" value="1"/>
</dbReference>
<dbReference type="GO" id="GO:0042256">
    <property type="term" value="P:cytosolic ribosome assembly"/>
    <property type="evidence" value="ECO:0007669"/>
    <property type="project" value="UniProtKB-UniRule"/>
</dbReference>
<comment type="similarity">
    <text evidence="1 2">Belongs to the Iojap/RsfS family.</text>
</comment>
<dbReference type="GO" id="GO:0017148">
    <property type="term" value="P:negative regulation of translation"/>
    <property type="evidence" value="ECO:0007669"/>
    <property type="project" value="UniProtKB-UniRule"/>
</dbReference>
<evidence type="ECO:0000313" key="3">
    <source>
        <dbReference type="EMBL" id="HGT40495.1"/>
    </source>
</evidence>
<sequence length="136" mass="15430">MPLSLEKQRQLSLEEACLCAKVADDFRGCDTVVLDLTAITPLVDFFVITTGSNPRQMRSLAEEVRTMMKSRGRHSRGIEGDGENAWLLLDFGDIVLHVFDRQARELYDLERLWADAKRVDWRLQRPTPAPVSSTPA</sequence>
<keyword evidence="2" id="KW-0810">Translation regulation</keyword>
<dbReference type="EMBL" id="DSVQ01000017">
    <property type="protein sequence ID" value="HGT40495.1"/>
    <property type="molecule type" value="Genomic_DNA"/>
</dbReference>
<comment type="subcellular location">
    <subcellularLocation>
        <location evidence="2">Cytoplasm</location>
    </subcellularLocation>
</comment>
<dbReference type="GO" id="GO:0090071">
    <property type="term" value="P:negative regulation of ribosome biogenesis"/>
    <property type="evidence" value="ECO:0007669"/>
    <property type="project" value="UniProtKB-UniRule"/>
</dbReference>
<dbReference type="Pfam" id="PF02410">
    <property type="entry name" value="RsfS"/>
    <property type="match status" value="1"/>
</dbReference>
<dbReference type="InterPro" id="IPR043519">
    <property type="entry name" value="NT_sf"/>
</dbReference>
<keyword evidence="2" id="KW-0678">Repressor</keyword>
<gene>
    <name evidence="2 3" type="primary">rsfS</name>
    <name evidence="3" type="ORF">ENS64_14720</name>
</gene>
<dbReference type="Gene3D" id="3.30.460.10">
    <property type="entry name" value="Beta Polymerase, domain 2"/>
    <property type="match status" value="1"/>
</dbReference>
<dbReference type="PANTHER" id="PTHR21043:SF0">
    <property type="entry name" value="MITOCHONDRIAL ASSEMBLY OF RIBOSOMAL LARGE SUBUNIT PROTEIN 1"/>
    <property type="match status" value="1"/>
</dbReference>
<dbReference type="NCBIfam" id="TIGR00090">
    <property type="entry name" value="rsfS_iojap_ybeB"/>
    <property type="match status" value="1"/>
</dbReference>
<dbReference type="GO" id="GO:0043023">
    <property type="term" value="F:ribosomal large subunit binding"/>
    <property type="evidence" value="ECO:0007669"/>
    <property type="project" value="TreeGrafter"/>
</dbReference>
<comment type="function">
    <text evidence="2">Functions as a ribosomal silencing factor. Interacts with ribosomal protein uL14 (rplN), blocking formation of intersubunit bridge B8. Prevents association of the 30S and 50S ribosomal subunits and the formation of functional ribosomes, thus repressing translation.</text>
</comment>
<keyword evidence="2" id="KW-0963">Cytoplasm</keyword>
<dbReference type="AlphaFoldDB" id="A0A7C4LMM1"/>
<evidence type="ECO:0000256" key="1">
    <source>
        <dbReference type="ARBA" id="ARBA00010574"/>
    </source>
</evidence>
<dbReference type="SUPFAM" id="SSF81301">
    <property type="entry name" value="Nucleotidyltransferase"/>
    <property type="match status" value="1"/>
</dbReference>
<evidence type="ECO:0000256" key="2">
    <source>
        <dbReference type="HAMAP-Rule" id="MF_01477"/>
    </source>
</evidence>
<protein>
    <recommendedName>
        <fullName evidence="2">Ribosomal silencing factor RsfS</fullName>
    </recommendedName>
</protein>
<reference evidence="3" key="1">
    <citation type="journal article" date="2020" name="mSystems">
        <title>Genome- and Community-Level Interaction Insights into Carbon Utilization and Element Cycling Functions of Hydrothermarchaeota in Hydrothermal Sediment.</title>
        <authorList>
            <person name="Zhou Z."/>
            <person name="Liu Y."/>
            <person name="Xu W."/>
            <person name="Pan J."/>
            <person name="Luo Z.H."/>
            <person name="Li M."/>
        </authorList>
    </citation>
    <scope>NUCLEOTIDE SEQUENCE [LARGE SCALE GENOMIC DNA]</scope>
    <source>
        <strain evidence="3">SpSt-508</strain>
    </source>
</reference>
<dbReference type="InterPro" id="IPR004394">
    <property type="entry name" value="Iojap/RsfS/C7orf30"/>
</dbReference>
<name>A0A7C4LMM1_9PLAN</name>
<proteinExistence type="inferred from homology"/>
<dbReference type="GO" id="GO:0005737">
    <property type="term" value="C:cytoplasm"/>
    <property type="evidence" value="ECO:0007669"/>
    <property type="project" value="UniProtKB-SubCell"/>
</dbReference>
<organism evidence="3">
    <name type="scientific">Schlesneria paludicola</name>
    <dbReference type="NCBI Taxonomy" id="360056"/>
    <lineage>
        <taxon>Bacteria</taxon>
        <taxon>Pseudomonadati</taxon>
        <taxon>Planctomycetota</taxon>
        <taxon>Planctomycetia</taxon>
        <taxon>Planctomycetales</taxon>
        <taxon>Planctomycetaceae</taxon>
        <taxon>Schlesneria</taxon>
    </lineage>
</organism>
<accession>A0A7C4LMM1</accession>
<comment type="caution">
    <text evidence="3">The sequence shown here is derived from an EMBL/GenBank/DDBJ whole genome shotgun (WGS) entry which is preliminary data.</text>
</comment>
<comment type="subunit">
    <text evidence="2">Interacts with ribosomal protein uL14 (rplN).</text>
</comment>